<dbReference type="InterPro" id="IPR036283">
    <property type="entry name" value="NOB1_Zf-like_sf"/>
</dbReference>
<feature type="domain" description="Ribonuclease PIN" evidence="11">
    <location>
        <begin position="76"/>
        <end position="167"/>
    </location>
</feature>
<dbReference type="CDD" id="cd09876">
    <property type="entry name" value="PIN_Nob1-like"/>
    <property type="match status" value="1"/>
</dbReference>
<dbReference type="RefSeq" id="XP_052944092.1">
    <property type="nucleotide sequence ID" value="XM_053085849.1"/>
</dbReference>
<dbReference type="GO" id="GO:0030688">
    <property type="term" value="C:preribosome, small subunit precursor"/>
    <property type="evidence" value="ECO:0007669"/>
    <property type="project" value="TreeGrafter"/>
</dbReference>
<comment type="similarity">
    <text evidence="1 7">Belongs to the NOB1 family.</text>
</comment>
<dbReference type="InterPro" id="IPR039907">
    <property type="entry name" value="NOB1"/>
</dbReference>
<feature type="compositionally biased region" description="Low complexity" evidence="9">
    <location>
        <begin position="185"/>
        <end position="196"/>
    </location>
</feature>
<evidence type="ECO:0000256" key="4">
    <source>
        <dbReference type="ARBA" id="ARBA00022801"/>
    </source>
</evidence>
<sequence length="509" mass="53560">MVMSYSAVAQPNADTPKVMSIASKTSPSPSTAVQPSSSATEDAPASSSTPTLPASSSTSTSAPEAGSSAKPQIKHLILDAGPLLSLTPLRHLAEKLYTTPAVLAELRDPKAREYFKRIQGGMEGVNVEVVQPTGEAMARAVIAFAKKTGDYAVLSTTDLGVIALTLQYEMKENGLEGIRLEPGKKGPAGAKAPAQAESDDEEEAEEHDEEEDGAEPNAAGGASNEIETAPSASLDSASSAAVQMNDLTLFSPPSAEPTSSSPSSSISPPSAPASAPAPASAQADDDDSDSDAGEWITPSNVSVHRSRDLGHLPEGGHASLKEITAACMTGDFAVQNVLLAMGLGLVGEGGKRISKVKSWVLRCHACFKTCKDPSKKFCPSCGNPTLLRTSTTTTANGKTHLHLKKNYQYNLRGTKFTIPDAKPGRAKGQLKGGTGLILREDQREWTDAVKMEEGRRGKEEKKMLKGWDDPDWMPEIITVGMSGKGRMGSHGLPNIGHGRKNPNIAKKKR</sequence>
<feature type="compositionally biased region" description="Acidic residues" evidence="9">
    <location>
        <begin position="197"/>
        <end position="214"/>
    </location>
</feature>
<dbReference type="GO" id="GO:0005730">
    <property type="term" value="C:nucleolus"/>
    <property type="evidence" value="ECO:0007669"/>
    <property type="project" value="UniProtKB-SubCell"/>
</dbReference>
<keyword evidence="6 7" id="KW-0539">Nucleus</keyword>
<feature type="region of interest" description="Disordered" evidence="9">
    <location>
        <begin position="1"/>
        <end position="68"/>
    </location>
</feature>
<evidence type="ECO:0000313" key="12">
    <source>
        <dbReference type="EMBL" id="KAI9634315.1"/>
    </source>
</evidence>
<evidence type="ECO:0000259" key="11">
    <source>
        <dbReference type="Pfam" id="PF17146"/>
    </source>
</evidence>
<dbReference type="FunFam" id="3.40.50.1010:FF:000020">
    <property type="entry name" value="20S-pre-rRNA D-site endonuclease NOB1"/>
    <property type="match status" value="1"/>
</dbReference>
<keyword evidence="4" id="KW-0378">Hydrolase</keyword>
<feature type="binding site" evidence="8">
    <location>
        <position position="363"/>
    </location>
    <ligand>
        <name>Zn(2+)</name>
        <dbReference type="ChEBI" id="CHEBI:29105"/>
    </ligand>
</feature>
<protein>
    <recommendedName>
        <fullName evidence="7">20S-pre-rRNA D-site endonuclease NOB1</fullName>
    </recommendedName>
</protein>
<comment type="caution">
    <text evidence="12">The sequence shown here is derived from an EMBL/GenBank/DDBJ whole genome shotgun (WGS) entry which is preliminary data.</text>
</comment>
<dbReference type="EMBL" id="JAKWFO010000008">
    <property type="protein sequence ID" value="KAI9634315.1"/>
    <property type="molecule type" value="Genomic_DNA"/>
</dbReference>
<dbReference type="PANTHER" id="PTHR12814">
    <property type="entry name" value="RNA-BINDING PROTEIN NOB1"/>
    <property type="match status" value="1"/>
</dbReference>
<dbReference type="GO" id="GO:0046872">
    <property type="term" value="F:metal ion binding"/>
    <property type="evidence" value="ECO:0007669"/>
    <property type="project" value="UniProtKB-UniRule"/>
</dbReference>
<comment type="subcellular location">
    <subcellularLocation>
        <location evidence="7">Nucleus</location>
        <location evidence="7">Nucleolus</location>
    </subcellularLocation>
</comment>
<keyword evidence="5 7" id="KW-0862">Zinc</keyword>
<keyword evidence="2" id="KW-0540">Nuclease</keyword>
<keyword evidence="13" id="KW-1185">Reference proteome</keyword>
<dbReference type="GeneID" id="77725050"/>
<evidence type="ECO:0000256" key="6">
    <source>
        <dbReference type="ARBA" id="ARBA00023242"/>
    </source>
</evidence>
<dbReference type="Pfam" id="PF17146">
    <property type="entry name" value="PIN_6"/>
    <property type="match status" value="1"/>
</dbReference>
<dbReference type="InterPro" id="IPR014881">
    <property type="entry name" value="NOB1_Zn-bd"/>
</dbReference>
<gene>
    <name evidence="12" type="ORF">MKK02DRAFT_17856</name>
</gene>
<evidence type="ECO:0000313" key="13">
    <source>
        <dbReference type="Proteomes" id="UP001164286"/>
    </source>
</evidence>
<reference evidence="12" key="1">
    <citation type="journal article" date="2022" name="G3 (Bethesda)">
        <title>High quality genome of the basidiomycete yeast Dioszegia hungarica PDD-24b-2 isolated from cloud water.</title>
        <authorList>
            <person name="Jarrige D."/>
            <person name="Haridas S."/>
            <person name="Bleykasten-Grosshans C."/>
            <person name="Joly M."/>
            <person name="Nadalig T."/>
            <person name="Sancelme M."/>
            <person name="Vuilleumier S."/>
            <person name="Grigoriev I.V."/>
            <person name="Amato P."/>
            <person name="Bringel F."/>
        </authorList>
    </citation>
    <scope>NUCLEOTIDE SEQUENCE</scope>
    <source>
        <strain evidence="12">PDD-24b-2</strain>
    </source>
</reference>
<keyword evidence="3 7" id="KW-0479">Metal-binding</keyword>
<dbReference type="Proteomes" id="UP001164286">
    <property type="component" value="Unassembled WGS sequence"/>
</dbReference>
<evidence type="ECO:0000256" key="8">
    <source>
        <dbReference type="PIRSR" id="PIRSR037125-1"/>
    </source>
</evidence>
<feature type="binding site" evidence="8">
    <location>
        <position position="381"/>
    </location>
    <ligand>
        <name>Zn(2+)</name>
        <dbReference type="ChEBI" id="CHEBI:29105"/>
    </ligand>
</feature>
<feature type="compositionally biased region" description="Polar residues" evidence="9">
    <location>
        <begin position="22"/>
        <end position="40"/>
    </location>
</feature>
<dbReference type="Gene3D" id="6.20.210.10">
    <property type="entry name" value="Nin one binding (NOB1), Zn-ribbon-like"/>
    <property type="match status" value="1"/>
</dbReference>
<evidence type="ECO:0000259" key="10">
    <source>
        <dbReference type="Pfam" id="PF08772"/>
    </source>
</evidence>
<dbReference type="InterPro" id="IPR033411">
    <property type="entry name" value="Ribonuclease_PIN"/>
</dbReference>
<feature type="binding site" evidence="8">
    <location>
        <position position="366"/>
    </location>
    <ligand>
        <name>Zn(2+)</name>
        <dbReference type="ChEBI" id="CHEBI:29105"/>
    </ligand>
</feature>
<evidence type="ECO:0000256" key="3">
    <source>
        <dbReference type="ARBA" id="ARBA00022723"/>
    </source>
</evidence>
<proteinExistence type="inferred from homology"/>
<dbReference type="Gene3D" id="3.40.50.1010">
    <property type="entry name" value="5'-nuclease"/>
    <property type="match status" value="1"/>
</dbReference>
<feature type="binding site" evidence="8">
    <location>
        <position position="378"/>
    </location>
    <ligand>
        <name>Zn(2+)</name>
        <dbReference type="ChEBI" id="CHEBI:29105"/>
    </ligand>
</feature>
<evidence type="ECO:0000256" key="9">
    <source>
        <dbReference type="SAM" id="MobiDB-lite"/>
    </source>
</evidence>
<dbReference type="PIRSF" id="PIRSF037125">
    <property type="entry name" value="D-site_20S_pre-rRNA_nuclease"/>
    <property type="match status" value="1"/>
</dbReference>
<feature type="domain" description="Nin one binding (NOB1) Zn-ribbon-like" evidence="10">
    <location>
        <begin position="353"/>
        <end position="424"/>
    </location>
</feature>
<name>A0AA38H5B3_9TREE</name>
<feature type="region of interest" description="Disordered" evidence="9">
    <location>
        <begin position="178"/>
        <end position="310"/>
    </location>
</feature>
<dbReference type="GO" id="GO:0005737">
    <property type="term" value="C:cytoplasm"/>
    <property type="evidence" value="ECO:0007669"/>
    <property type="project" value="UniProtKB-ARBA"/>
</dbReference>
<accession>A0AA38H5B3</accession>
<feature type="compositionally biased region" description="Acidic residues" evidence="9">
    <location>
        <begin position="283"/>
        <end position="292"/>
    </location>
</feature>
<organism evidence="12 13">
    <name type="scientific">Dioszegia hungarica</name>
    <dbReference type="NCBI Taxonomy" id="4972"/>
    <lineage>
        <taxon>Eukaryota</taxon>
        <taxon>Fungi</taxon>
        <taxon>Dikarya</taxon>
        <taxon>Basidiomycota</taxon>
        <taxon>Agaricomycotina</taxon>
        <taxon>Tremellomycetes</taxon>
        <taxon>Tremellales</taxon>
        <taxon>Bulleribasidiaceae</taxon>
        <taxon>Dioszegia</taxon>
    </lineage>
</organism>
<dbReference type="Pfam" id="PF08772">
    <property type="entry name" value="Zn_ribbon_NOB1"/>
    <property type="match status" value="1"/>
</dbReference>
<feature type="compositionally biased region" description="Low complexity" evidence="9">
    <location>
        <begin position="251"/>
        <end position="282"/>
    </location>
</feature>
<dbReference type="GO" id="GO:0016787">
    <property type="term" value="F:hydrolase activity"/>
    <property type="evidence" value="ECO:0007669"/>
    <property type="project" value="UniProtKB-KW"/>
</dbReference>
<feature type="compositionally biased region" description="Low complexity" evidence="9">
    <location>
        <begin position="229"/>
        <end position="241"/>
    </location>
</feature>
<dbReference type="InterPro" id="IPR017117">
    <property type="entry name" value="Nob1_euk"/>
</dbReference>
<feature type="compositionally biased region" description="Low complexity" evidence="9">
    <location>
        <begin position="43"/>
        <end position="68"/>
    </location>
</feature>
<comment type="function">
    <text evidence="7">Required for the synthesis of 40S ribosome subunits. Has a role in processing 20S pre-rRNA into the mature 18S rRNA, where it is required for cleavage at the 3' end of the mature 18S rRNA (D-site). Accompanies the 20S pre-rRNA from the nucleus to the cytoplasm.</text>
</comment>
<dbReference type="AlphaFoldDB" id="A0AA38H5B3"/>
<dbReference type="SUPFAM" id="SSF144206">
    <property type="entry name" value="NOB1 zinc finger-like"/>
    <property type="match status" value="1"/>
</dbReference>
<feature type="compositionally biased region" description="Basic residues" evidence="9">
    <location>
        <begin position="497"/>
        <end position="509"/>
    </location>
</feature>
<evidence type="ECO:0000256" key="7">
    <source>
        <dbReference type="PIRNR" id="PIRNR037125"/>
    </source>
</evidence>
<dbReference type="PANTHER" id="PTHR12814:SF2">
    <property type="entry name" value="RNA-BINDING PROTEIN NOB1"/>
    <property type="match status" value="1"/>
</dbReference>
<evidence type="ECO:0000256" key="5">
    <source>
        <dbReference type="ARBA" id="ARBA00022833"/>
    </source>
</evidence>
<dbReference type="GO" id="GO:0030490">
    <property type="term" value="P:maturation of SSU-rRNA"/>
    <property type="evidence" value="ECO:0007669"/>
    <property type="project" value="TreeGrafter"/>
</dbReference>
<feature type="region of interest" description="Disordered" evidence="9">
    <location>
        <begin position="483"/>
        <end position="509"/>
    </location>
</feature>
<evidence type="ECO:0000256" key="2">
    <source>
        <dbReference type="ARBA" id="ARBA00022722"/>
    </source>
</evidence>
<evidence type="ECO:0000256" key="1">
    <source>
        <dbReference type="ARBA" id="ARBA00005858"/>
    </source>
</evidence>
<dbReference type="GO" id="GO:0004521">
    <property type="term" value="F:RNA endonuclease activity"/>
    <property type="evidence" value="ECO:0007669"/>
    <property type="project" value="UniProtKB-UniRule"/>
</dbReference>